<name>A0A6N8L1L6_9SPHI</name>
<dbReference type="OrthoDB" id="114943at2"/>
<dbReference type="AlphaFoldDB" id="A0A6N8L1L6"/>
<dbReference type="Proteomes" id="UP000435036">
    <property type="component" value="Unassembled WGS sequence"/>
</dbReference>
<accession>A0A6N8L1L6</accession>
<comment type="caution">
    <text evidence="1">The sequence shown here is derived from an EMBL/GenBank/DDBJ whole genome shotgun (WGS) entry which is preliminary data.</text>
</comment>
<evidence type="ECO:0000313" key="2">
    <source>
        <dbReference type="Proteomes" id="UP000435036"/>
    </source>
</evidence>
<dbReference type="RefSeq" id="WP_160370342.1">
    <property type="nucleotide sequence ID" value="NZ_WSQA01000014.1"/>
</dbReference>
<evidence type="ECO:0000313" key="1">
    <source>
        <dbReference type="EMBL" id="MVZ63625.1"/>
    </source>
</evidence>
<evidence type="ECO:0008006" key="3">
    <source>
        <dbReference type="Google" id="ProtNLM"/>
    </source>
</evidence>
<dbReference type="EMBL" id="WSQA01000014">
    <property type="protein sequence ID" value="MVZ63625.1"/>
    <property type="molecule type" value="Genomic_DNA"/>
</dbReference>
<dbReference type="SUPFAM" id="SSF48613">
    <property type="entry name" value="Heme oxygenase-like"/>
    <property type="match status" value="1"/>
</dbReference>
<protein>
    <recommendedName>
        <fullName evidence="3">Heme oxygenase</fullName>
    </recommendedName>
</protein>
<proteinExistence type="predicted"/>
<gene>
    <name evidence="1" type="ORF">GQF63_16480</name>
</gene>
<organism evidence="1 2">
    <name type="scientific">Sphingobacterium humi</name>
    <dbReference type="NCBI Taxonomy" id="1796905"/>
    <lineage>
        <taxon>Bacteria</taxon>
        <taxon>Pseudomonadati</taxon>
        <taxon>Bacteroidota</taxon>
        <taxon>Sphingobacteriia</taxon>
        <taxon>Sphingobacteriales</taxon>
        <taxon>Sphingobacteriaceae</taxon>
        <taxon>Sphingobacterium</taxon>
    </lineage>
</organism>
<sequence>MLKYYQFLKDHSKDAHISSEKVIINQIKSIKDKEAYLIFLNKFRAFFEYVEKSTADYLESEDLGCSFEKSSANIKDDILALGGSSSIEISHQFPKINNSLEALIGQYILQGSSFGKSHIGKMLQKTGVISSSHYFNDQITTNMQNWPKFIEFLDSKMDNGNHLVAVEFSNKMFLSLQRLFQEN</sequence>
<keyword evidence="2" id="KW-1185">Reference proteome</keyword>
<dbReference type="InterPro" id="IPR016084">
    <property type="entry name" value="Haem_Oase-like_multi-hlx"/>
</dbReference>
<reference evidence="1 2" key="1">
    <citation type="submission" date="2019-12" db="EMBL/GenBank/DDBJ databases">
        <authorList>
            <person name="Dong K."/>
        </authorList>
    </citation>
    <scope>NUCLEOTIDE SEQUENCE [LARGE SCALE GENOMIC DNA]</scope>
    <source>
        <strain evidence="1 2">JCM 31225</strain>
    </source>
</reference>
<dbReference type="Gene3D" id="1.20.910.10">
    <property type="entry name" value="Heme oxygenase-like"/>
    <property type="match status" value="1"/>
</dbReference>